<comment type="caution">
    <text evidence="1">The sequence shown here is derived from an EMBL/GenBank/DDBJ whole genome shotgun (WGS) entry which is preliminary data.</text>
</comment>
<dbReference type="EMBL" id="QGGB01000006">
    <property type="protein sequence ID" value="PWN06715.1"/>
    <property type="molecule type" value="Genomic_DNA"/>
</dbReference>
<dbReference type="Proteomes" id="UP000245533">
    <property type="component" value="Unassembled WGS sequence"/>
</dbReference>
<accession>A0A316TUI0</accession>
<dbReference type="AlphaFoldDB" id="A0A316TUI0"/>
<reference evidence="1 2" key="1">
    <citation type="submission" date="2018-05" db="EMBL/GenBank/DDBJ databases">
        <title>Rhodohalobacter halophilus gen. nov., sp. nov., a moderately halophilic member of the family Balneolaceae.</title>
        <authorList>
            <person name="Liu Z.-W."/>
        </authorList>
    </citation>
    <scope>NUCLEOTIDE SEQUENCE [LARGE SCALE GENOMIC DNA]</scope>
    <source>
        <strain evidence="1 2">8A47</strain>
    </source>
</reference>
<evidence type="ECO:0000313" key="1">
    <source>
        <dbReference type="EMBL" id="PWN06715.1"/>
    </source>
</evidence>
<protein>
    <submittedName>
        <fullName evidence="1">Uncharacterized protein</fullName>
    </submittedName>
</protein>
<gene>
    <name evidence="1" type="ORF">DDZ15_09375</name>
</gene>
<sequence>MNYELQITRSHRMKWIRDKNSPPSQGGDKGVVESDVCAVEWVELCAIMCNHPRPHPPAGGRGVSFQIHKIQLETTSNLMITLRPATIDDLELLRYWDTQPHVIACDPNGEWDWEDDLKQQSDYVERLRGVLSVEF</sequence>
<evidence type="ECO:0000313" key="2">
    <source>
        <dbReference type="Proteomes" id="UP000245533"/>
    </source>
</evidence>
<dbReference type="InterPro" id="IPR016181">
    <property type="entry name" value="Acyl_CoA_acyltransferase"/>
</dbReference>
<keyword evidence="2" id="KW-1185">Reference proteome</keyword>
<dbReference type="SUPFAM" id="SSF55729">
    <property type="entry name" value="Acyl-CoA N-acyltransferases (Nat)"/>
    <property type="match status" value="1"/>
</dbReference>
<name>A0A316TUI0_9BACT</name>
<organism evidence="1 2">
    <name type="scientific">Rhodohalobacter mucosus</name>
    <dbReference type="NCBI Taxonomy" id="2079485"/>
    <lineage>
        <taxon>Bacteria</taxon>
        <taxon>Pseudomonadati</taxon>
        <taxon>Balneolota</taxon>
        <taxon>Balneolia</taxon>
        <taxon>Balneolales</taxon>
        <taxon>Balneolaceae</taxon>
        <taxon>Rhodohalobacter</taxon>
    </lineage>
</organism>
<proteinExistence type="predicted"/>